<name>A0A9W8KZB6_9FUNG</name>
<dbReference type="Proteomes" id="UP001151518">
    <property type="component" value="Unassembled WGS sequence"/>
</dbReference>
<feature type="region of interest" description="Disordered" evidence="1">
    <location>
        <begin position="25"/>
        <end position="66"/>
    </location>
</feature>
<dbReference type="OrthoDB" id="5527840at2759"/>
<dbReference type="EMBL" id="JANBTW010000018">
    <property type="protein sequence ID" value="KAJ2678686.1"/>
    <property type="molecule type" value="Genomic_DNA"/>
</dbReference>
<proteinExistence type="predicted"/>
<evidence type="ECO:0000313" key="2">
    <source>
        <dbReference type="EMBL" id="KAJ2678686.1"/>
    </source>
</evidence>
<gene>
    <name evidence="2" type="ORF">GGI25_002070</name>
</gene>
<evidence type="ECO:0000313" key="3">
    <source>
        <dbReference type="Proteomes" id="UP001151518"/>
    </source>
</evidence>
<reference evidence="2" key="1">
    <citation type="submission" date="2022-07" db="EMBL/GenBank/DDBJ databases">
        <title>Phylogenomic reconstructions and comparative analyses of Kickxellomycotina fungi.</title>
        <authorList>
            <person name="Reynolds N.K."/>
            <person name="Stajich J.E."/>
            <person name="Barry K."/>
            <person name="Grigoriev I.V."/>
            <person name="Crous P."/>
            <person name="Smith M.E."/>
        </authorList>
    </citation>
    <scope>NUCLEOTIDE SEQUENCE</scope>
    <source>
        <strain evidence="2">NRRL 3115</strain>
    </source>
</reference>
<feature type="region of interest" description="Disordered" evidence="1">
    <location>
        <begin position="79"/>
        <end position="99"/>
    </location>
</feature>
<dbReference type="AlphaFoldDB" id="A0A9W8KZB6"/>
<accession>A0A9W8KZB6</accession>
<protein>
    <submittedName>
        <fullName evidence="2">Uncharacterized protein</fullName>
    </submittedName>
</protein>
<sequence length="278" mass="29963">MNTLNRFCPKAATVSLRFTTNKHHIGLGGSGISESAQTSDTSDDESAYGDVSGNYYNERPRKPTKHKAVKKAIAEHMSAASNTGDNGGSNCNNNGDLQKHPLNVTRVVKTRKPDSVMGEGLVVSEQIDFPASAESGSDSYCTNGATIRRESPAPAGIESLRKKIHEKSKHVDCLEPQDVLLHEPTISSSTSAVYKPSLMRIDKSFVPPELSAFGLGLVSWEHFAAALNAAIPRGPQEIQNQISRWNRDAFKGLGFAIALSTMDPSPMLLVSALQSQDL</sequence>
<organism evidence="2 3">
    <name type="scientific">Coemansia spiralis</name>
    <dbReference type="NCBI Taxonomy" id="417178"/>
    <lineage>
        <taxon>Eukaryota</taxon>
        <taxon>Fungi</taxon>
        <taxon>Fungi incertae sedis</taxon>
        <taxon>Zoopagomycota</taxon>
        <taxon>Kickxellomycotina</taxon>
        <taxon>Kickxellomycetes</taxon>
        <taxon>Kickxellales</taxon>
        <taxon>Kickxellaceae</taxon>
        <taxon>Coemansia</taxon>
    </lineage>
</organism>
<comment type="caution">
    <text evidence="2">The sequence shown here is derived from an EMBL/GenBank/DDBJ whole genome shotgun (WGS) entry which is preliminary data.</text>
</comment>
<evidence type="ECO:0000256" key="1">
    <source>
        <dbReference type="SAM" id="MobiDB-lite"/>
    </source>
</evidence>
<feature type="compositionally biased region" description="Low complexity" evidence="1">
    <location>
        <begin position="81"/>
        <end position="96"/>
    </location>
</feature>